<dbReference type="Proteomes" id="UP000683925">
    <property type="component" value="Unassembled WGS sequence"/>
</dbReference>
<organism evidence="1 2">
    <name type="scientific">Paramecium octaurelia</name>
    <dbReference type="NCBI Taxonomy" id="43137"/>
    <lineage>
        <taxon>Eukaryota</taxon>
        <taxon>Sar</taxon>
        <taxon>Alveolata</taxon>
        <taxon>Ciliophora</taxon>
        <taxon>Intramacronucleata</taxon>
        <taxon>Oligohymenophorea</taxon>
        <taxon>Peniculida</taxon>
        <taxon>Parameciidae</taxon>
        <taxon>Paramecium</taxon>
    </lineage>
</organism>
<protein>
    <submittedName>
        <fullName evidence="1">Uncharacterized protein</fullName>
    </submittedName>
</protein>
<gene>
    <name evidence="1" type="ORF">POCTA_138.1.T0810203</name>
</gene>
<accession>A0A8S1W2N5</accession>
<reference evidence="1" key="1">
    <citation type="submission" date="2021-01" db="EMBL/GenBank/DDBJ databases">
        <authorList>
            <consortium name="Genoscope - CEA"/>
            <person name="William W."/>
        </authorList>
    </citation>
    <scope>NUCLEOTIDE SEQUENCE</scope>
</reference>
<evidence type="ECO:0000313" key="2">
    <source>
        <dbReference type="Proteomes" id="UP000683925"/>
    </source>
</evidence>
<name>A0A8S1W2N5_PAROT</name>
<sequence>MKTNIKKQISSNDKLLSQSIKDTFKIQIANAEYNKKFSIFFFINFQKKTILLCLPLINQQIKKRVNQLHKVYIQTQLKMNELKGINNQMTTARREVKKYDRWIILRCCQNFKLKKEKIWVDGLIDKDKNQIKNPEIMDLNFS</sequence>
<dbReference type="EMBL" id="CAJJDP010000080">
    <property type="protein sequence ID" value="CAD8183680.1"/>
    <property type="molecule type" value="Genomic_DNA"/>
</dbReference>
<proteinExistence type="predicted"/>
<evidence type="ECO:0000313" key="1">
    <source>
        <dbReference type="EMBL" id="CAD8183680.1"/>
    </source>
</evidence>
<keyword evidence="2" id="KW-1185">Reference proteome</keyword>
<dbReference type="AlphaFoldDB" id="A0A8S1W2N5"/>
<comment type="caution">
    <text evidence="1">The sequence shown here is derived from an EMBL/GenBank/DDBJ whole genome shotgun (WGS) entry which is preliminary data.</text>
</comment>